<feature type="compositionally biased region" description="Basic and acidic residues" evidence="3">
    <location>
        <begin position="450"/>
        <end position="475"/>
    </location>
</feature>
<feature type="compositionally biased region" description="Basic and acidic residues" evidence="3">
    <location>
        <begin position="432"/>
        <end position="443"/>
    </location>
</feature>
<dbReference type="InterPro" id="IPR009003">
    <property type="entry name" value="Peptidase_S1_PA"/>
</dbReference>
<dbReference type="Proteomes" id="UP001314205">
    <property type="component" value="Unassembled WGS sequence"/>
</dbReference>
<protein>
    <recommendedName>
        <fullName evidence="5">Peptidase S1 domain-containing protein</fullName>
    </recommendedName>
</protein>
<evidence type="ECO:0000313" key="7">
    <source>
        <dbReference type="Proteomes" id="UP001314205"/>
    </source>
</evidence>
<feature type="compositionally biased region" description="Low complexity" evidence="3">
    <location>
        <begin position="366"/>
        <end position="378"/>
    </location>
</feature>
<evidence type="ECO:0000256" key="3">
    <source>
        <dbReference type="SAM" id="MobiDB-lite"/>
    </source>
</evidence>
<name>A0AAV1L7N7_9NEOP</name>
<reference evidence="6 7" key="1">
    <citation type="submission" date="2023-11" db="EMBL/GenBank/DDBJ databases">
        <authorList>
            <person name="Hedman E."/>
            <person name="Englund M."/>
            <person name="Stromberg M."/>
            <person name="Nyberg Akerstrom W."/>
            <person name="Nylinder S."/>
            <person name="Jareborg N."/>
            <person name="Kallberg Y."/>
            <person name="Kronander E."/>
        </authorList>
    </citation>
    <scope>NUCLEOTIDE SEQUENCE [LARGE SCALE GENOMIC DNA]</scope>
</reference>
<dbReference type="EMBL" id="CAVLGL010000085">
    <property type="protein sequence ID" value="CAK1589996.1"/>
    <property type="molecule type" value="Genomic_DNA"/>
</dbReference>
<feature type="compositionally biased region" description="Basic and acidic residues" evidence="3">
    <location>
        <begin position="398"/>
        <end position="423"/>
    </location>
</feature>
<keyword evidence="4" id="KW-0732">Signal</keyword>
<dbReference type="AlphaFoldDB" id="A0AAV1L7N7"/>
<feature type="compositionally biased region" description="Low complexity" evidence="3">
    <location>
        <begin position="476"/>
        <end position="492"/>
    </location>
</feature>
<evidence type="ECO:0000256" key="4">
    <source>
        <dbReference type="SAM" id="SignalP"/>
    </source>
</evidence>
<feature type="chain" id="PRO_5043527691" description="Peptidase S1 domain-containing protein" evidence="4">
    <location>
        <begin position="19"/>
        <end position="521"/>
    </location>
</feature>
<sequence>MAAWSLAVFLLAVSGSLALAEHKVTFLENVRGGENTRIVSGWEAEEGQIPYQISLRMVSQVGGVSACGGSIIHHQWALTAAHCTATRVSIMIRTGTVNLTKPESIFETTSYFNHPWYIEALQSVVQPHDIGLIYFNRFIEYTPRAQPVRLQSSVDMDKDYDDIRLQASGWGRTWTQGMSPENLNWVYLRGVPNWYCRNAFGGSSIIAPSTICAASYNVSSQSTCQGDSGGPLVVVDEDGVFTQVGVASFVSASGCHTNFPAGFIRPGHYHDWFYEVTGINFDWVPEPPTTAAPTEEPETETTTSKEPETEAPVTEPETEATTTKEPGTEAPTTEPETEATTTKEPETEAPVTEPATEVTTTKEPETEAPATEPETEATTTKKPETEAPATEPATEATTTKESETEAPTTKEPEAEVTTTKEPEIETTTTQKPETDAPTTKETEPEPEATTTKEPEPEVTTTKEPEAEVTTTKEPEIETTTTLKPETDAPTTTKESEIETTTTKKPESEESSSSEESSPEEQ</sequence>
<dbReference type="SMART" id="SM00020">
    <property type="entry name" value="Tryp_SPc"/>
    <property type="match status" value="1"/>
</dbReference>
<feature type="region of interest" description="Disordered" evidence="3">
    <location>
        <begin position="284"/>
        <end position="521"/>
    </location>
</feature>
<feature type="compositionally biased region" description="Low complexity" evidence="3">
    <location>
        <begin position="386"/>
        <end position="397"/>
    </location>
</feature>
<comment type="caution">
    <text evidence="6">The sequence shown here is derived from an EMBL/GenBank/DDBJ whole genome shotgun (WGS) entry which is preliminary data.</text>
</comment>
<dbReference type="InterPro" id="IPR018114">
    <property type="entry name" value="TRYPSIN_HIS"/>
</dbReference>
<dbReference type="InterPro" id="IPR001254">
    <property type="entry name" value="Trypsin_dom"/>
</dbReference>
<evidence type="ECO:0000259" key="5">
    <source>
        <dbReference type="PROSITE" id="PS50240"/>
    </source>
</evidence>
<dbReference type="Pfam" id="PF00089">
    <property type="entry name" value="Trypsin"/>
    <property type="match status" value="1"/>
</dbReference>
<keyword evidence="2" id="KW-0720">Serine protease</keyword>
<dbReference type="PROSITE" id="PS50240">
    <property type="entry name" value="TRYPSIN_DOM"/>
    <property type="match status" value="1"/>
</dbReference>
<dbReference type="SUPFAM" id="SSF50494">
    <property type="entry name" value="Trypsin-like serine proteases"/>
    <property type="match status" value="1"/>
</dbReference>
<dbReference type="InterPro" id="IPR033116">
    <property type="entry name" value="TRYPSIN_SER"/>
</dbReference>
<dbReference type="InterPro" id="IPR043504">
    <property type="entry name" value="Peptidase_S1_PA_chymotrypsin"/>
</dbReference>
<feature type="compositionally biased region" description="Basic and acidic residues" evidence="3">
    <location>
        <begin position="493"/>
        <end position="507"/>
    </location>
</feature>
<proteinExistence type="predicted"/>
<feature type="domain" description="Peptidase S1" evidence="5">
    <location>
        <begin position="38"/>
        <end position="278"/>
    </location>
</feature>
<dbReference type="PANTHER" id="PTHR24250:SF50">
    <property type="entry name" value="PEPTIDASE S1 DOMAIN-CONTAINING PROTEIN"/>
    <property type="match status" value="1"/>
</dbReference>
<dbReference type="PROSITE" id="PS00135">
    <property type="entry name" value="TRYPSIN_SER"/>
    <property type="match status" value="1"/>
</dbReference>
<evidence type="ECO:0000313" key="6">
    <source>
        <dbReference type="EMBL" id="CAK1589996.1"/>
    </source>
</evidence>
<feature type="compositionally biased region" description="Low complexity" evidence="3">
    <location>
        <begin position="347"/>
        <end position="359"/>
    </location>
</feature>
<accession>A0AAV1L7N7</accession>
<dbReference type="GO" id="GO:0004252">
    <property type="term" value="F:serine-type endopeptidase activity"/>
    <property type="evidence" value="ECO:0007669"/>
    <property type="project" value="InterPro"/>
</dbReference>
<dbReference type="PANTHER" id="PTHR24250">
    <property type="entry name" value="CHYMOTRYPSIN-RELATED"/>
    <property type="match status" value="1"/>
</dbReference>
<dbReference type="PROSITE" id="PS00134">
    <property type="entry name" value="TRYPSIN_HIS"/>
    <property type="match status" value="1"/>
</dbReference>
<keyword evidence="7" id="KW-1185">Reference proteome</keyword>
<dbReference type="GO" id="GO:0006508">
    <property type="term" value="P:proteolysis"/>
    <property type="evidence" value="ECO:0007669"/>
    <property type="project" value="UniProtKB-KW"/>
</dbReference>
<dbReference type="PRINTS" id="PR00722">
    <property type="entry name" value="CHYMOTRYPSIN"/>
</dbReference>
<keyword evidence="1" id="KW-1015">Disulfide bond</keyword>
<evidence type="ECO:0000256" key="1">
    <source>
        <dbReference type="ARBA" id="ARBA00023157"/>
    </source>
</evidence>
<feature type="signal peptide" evidence="4">
    <location>
        <begin position="1"/>
        <end position="18"/>
    </location>
</feature>
<gene>
    <name evidence="6" type="ORF">PARMNEM_LOCUS10419</name>
</gene>
<feature type="compositionally biased region" description="Low complexity" evidence="3">
    <location>
        <begin position="309"/>
        <end position="340"/>
    </location>
</feature>
<keyword evidence="2" id="KW-0378">Hydrolase</keyword>
<dbReference type="InterPro" id="IPR001314">
    <property type="entry name" value="Peptidase_S1A"/>
</dbReference>
<organism evidence="6 7">
    <name type="scientific">Parnassius mnemosyne</name>
    <name type="common">clouded apollo</name>
    <dbReference type="NCBI Taxonomy" id="213953"/>
    <lineage>
        <taxon>Eukaryota</taxon>
        <taxon>Metazoa</taxon>
        <taxon>Ecdysozoa</taxon>
        <taxon>Arthropoda</taxon>
        <taxon>Hexapoda</taxon>
        <taxon>Insecta</taxon>
        <taxon>Pterygota</taxon>
        <taxon>Neoptera</taxon>
        <taxon>Endopterygota</taxon>
        <taxon>Lepidoptera</taxon>
        <taxon>Glossata</taxon>
        <taxon>Ditrysia</taxon>
        <taxon>Papilionoidea</taxon>
        <taxon>Papilionidae</taxon>
        <taxon>Parnassiinae</taxon>
        <taxon>Parnassini</taxon>
        <taxon>Parnassius</taxon>
        <taxon>Driopa</taxon>
    </lineage>
</organism>
<feature type="compositionally biased region" description="Acidic residues" evidence="3">
    <location>
        <begin position="508"/>
        <end position="521"/>
    </location>
</feature>
<dbReference type="Gene3D" id="2.40.10.10">
    <property type="entry name" value="Trypsin-like serine proteases"/>
    <property type="match status" value="1"/>
</dbReference>
<keyword evidence="2" id="KW-0645">Protease</keyword>
<feature type="compositionally biased region" description="Low complexity" evidence="3">
    <location>
        <begin position="291"/>
        <end position="302"/>
    </location>
</feature>
<evidence type="ECO:0000256" key="2">
    <source>
        <dbReference type="RuleBase" id="RU363034"/>
    </source>
</evidence>
<dbReference type="CDD" id="cd00190">
    <property type="entry name" value="Tryp_SPc"/>
    <property type="match status" value="1"/>
</dbReference>